<dbReference type="Proteomes" id="UP000283872">
    <property type="component" value="Unassembled WGS sequence"/>
</dbReference>
<gene>
    <name evidence="1" type="ORF">DWY11_15605</name>
</gene>
<dbReference type="AlphaFoldDB" id="A0A3E5DMT5"/>
<dbReference type="SUPFAM" id="SSF52540">
    <property type="entry name" value="P-loop containing nucleoside triphosphate hydrolases"/>
    <property type="match status" value="1"/>
</dbReference>
<dbReference type="EMBL" id="QRVA01000076">
    <property type="protein sequence ID" value="RGS09879.1"/>
    <property type="molecule type" value="Genomic_DNA"/>
</dbReference>
<keyword evidence="1" id="KW-0547">Nucleotide-binding</keyword>
<dbReference type="InterPro" id="IPR027417">
    <property type="entry name" value="P-loop_NTPase"/>
</dbReference>
<evidence type="ECO:0000313" key="2">
    <source>
        <dbReference type="Proteomes" id="UP000283872"/>
    </source>
</evidence>
<reference evidence="1 2" key="1">
    <citation type="submission" date="2018-08" db="EMBL/GenBank/DDBJ databases">
        <title>A genome reference for cultivated species of the human gut microbiota.</title>
        <authorList>
            <person name="Zou Y."/>
            <person name="Xue W."/>
            <person name="Luo G."/>
        </authorList>
    </citation>
    <scope>NUCLEOTIDE SEQUENCE [LARGE SCALE GENOMIC DNA]</scope>
    <source>
        <strain evidence="1 2">AF24-12</strain>
    </source>
</reference>
<protein>
    <submittedName>
        <fullName evidence="1">ATP-binding protein</fullName>
    </submittedName>
</protein>
<dbReference type="GO" id="GO:0005524">
    <property type="term" value="F:ATP binding"/>
    <property type="evidence" value="ECO:0007669"/>
    <property type="project" value="UniProtKB-KW"/>
</dbReference>
<proteinExistence type="predicted"/>
<keyword evidence="1" id="KW-0067">ATP-binding</keyword>
<organism evidence="1 2">
    <name type="scientific">Segatella copri</name>
    <dbReference type="NCBI Taxonomy" id="165179"/>
    <lineage>
        <taxon>Bacteria</taxon>
        <taxon>Pseudomonadati</taxon>
        <taxon>Bacteroidota</taxon>
        <taxon>Bacteroidia</taxon>
        <taxon>Bacteroidales</taxon>
        <taxon>Prevotellaceae</taxon>
        <taxon>Segatella</taxon>
    </lineage>
</organism>
<dbReference type="Gene3D" id="3.40.50.300">
    <property type="entry name" value="P-loop containing nucleotide triphosphate hydrolases"/>
    <property type="match status" value="1"/>
</dbReference>
<comment type="caution">
    <text evidence="1">The sequence shown here is derived from an EMBL/GenBank/DDBJ whole genome shotgun (WGS) entry which is preliminary data.</text>
</comment>
<sequence length="320" mass="36230">MRQFSLSANIEEGFASEAKYIVTPNARQVAEGIANGFRSGVHSYTIIGSYGTGKSSFLLALERDLMGGKQYELLNPSELSEKKFEVLKIVGDYKELSVLLSQKLSVDGTVDSILDELKTKYNKLKSQRKFLVIFIDEFGKVLEHAAKNNPERELYFMQKLAEFVNVPSRNILLLTTLHQNFNAYSRTLNEVQKEEWTKVKGRFQELVFVEPIEQLLYLASTQIDASRTMQNDDSLIDSLASLAKKTGFVSQNFSEATAQALAPLEPFAAYVITQAIQRYGQNERSLFSFLNARGRNSLSEYEGKIYQLQCCYDYIYLSSG</sequence>
<accession>A0A3E5DMT5</accession>
<name>A0A3E5DMT5_9BACT</name>
<dbReference type="RefSeq" id="WP_117588032.1">
    <property type="nucleotide sequence ID" value="NZ_QRVA01000076.1"/>
</dbReference>
<evidence type="ECO:0000313" key="1">
    <source>
        <dbReference type="EMBL" id="RGS09879.1"/>
    </source>
</evidence>